<proteinExistence type="predicted"/>
<dbReference type="Ensembl" id="ENSPMET00000028414.1">
    <property type="protein sequence ID" value="ENSPMEP00000019111.1"/>
    <property type="gene ID" value="ENSPMEG00000022077.1"/>
</dbReference>
<dbReference type="Proteomes" id="UP000261480">
    <property type="component" value="Unplaced"/>
</dbReference>
<evidence type="ECO:0000313" key="1">
    <source>
        <dbReference type="Ensembl" id="ENSPMEP00000019111.1"/>
    </source>
</evidence>
<accession>A0A3B3XVN3</accession>
<name>A0A3B3XVN3_9TELE</name>
<organism evidence="1 2">
    <name type="scientific">Poecilia mexicana</name>
    <dbReference type="NCBI Taxonomy" id="48701"/>
    <lineage>
        <taxon>Eukaryota</taxon>
        <taxon>Metazoa</taxon>
        <taxon>Chordata</taxon>
        <taxon>Craniata</taxon>
        <taxon>Vertebrata</taxon>
        <taxon>Euteleostomi</taxon>
        <taxon>Actinopterygii</taxon>
        <taxon>Neopterygii</taxon>
        <taxon>Teleostei</taxon>
        <taxon>Neoteleostei</taxon>
        <taxon>Acanthomorphata</taxon>
        <taxon>Ovalentaria</taxon>
        <taxon>Atherinomorphae</taxon>
        <taxon>Cyprinodontiformes</taxon>
        <taxon>Poeciliidae</taxon>
        <taxon>Poeciliinae</taxon>
        <taxon>Poecilia</taxon>
    </lineage>
</organism>
<reference evidence="1" key="2">
    <citation type="submission" date="2025-09" db="UniProtKB">
        <authorList>
            <consortium name="Ensembl"/>
        </authorList>
    </citation>
    <scope>IDENTIFICATION</scope>
</reference>
<keyword evidence="2" id="KW-1185">Reference proteome</keyword>
<sequence length="141" mass="15504">RLPTSGGFLNDLLTPAVRFNPWVMLLLGPMAPMVSSDSGRGLTGIAATHTHTNTHRISVSTMPSAFITKRRTGSDHSGLVFLICDVFLFNVSAREEKAHHPFEELVHELDGERHHVHLITKKKIQKSNLPCKLRLGAGCSS</sequence>
<reference evidence="1" key="1">
    <citation type="submission" date="2025-08" db="UniProtKB">
        <authorList>
            <consortium name="Ensembl"/>
        </authorList>
    </citation>
    <scope>IDENTIFICATION</scope>
</reference>
<protein>
    <submittedName>
        <fullName evidence="1">Uncharacterized protein</fullName>
    </submittedName>
</protein>
<evidence type="ECO:0000313" key="2">
    <source>
        <dbReference type="Proteomes" id="UP000261480"/>
    </source>
</evidence>
<dbReference type="AlphaFoldDB" id="A0A3B3XVN3"/>